<evidence type="ECO:0008006" key="6">
    <source>
        <dbReference type="Google" id="ProtNLM"/>
    </source>
</evidence>
<dbReference type="SUPFAM" id="SSF56801">
    <property type="entry name" value="Acetyl-CoA synthetase-like"/>
    <property type="match status" value="1"/>
</dbReference>
<reference evidence="4" key="1">
    <citation type="submission" date="2021-11" db="EMBL/GenBank/DDBJ databases">
        <authorList>
            <consortium name="Genoscope - CEA"/>
            <person name="William W."/>
        </authorList>
    </citation>
    <scope>NUCLEOTIDE SEQUENCE</scope>
</reference>
<feature type="transmembrane region" description="Helical" evidence="1">
    <location>
        <begin position="766"/>
        <end position="792"/>
    </location>
</feature>
<keyword evidence="1" id="KW-0472">Membrane</keyword>
<dbReference type="Gene3D" id="1.10.1200.10">
    <property type="entry name" value="ACP-like"/>
    <property type="match status" value="1"/>
</dbReference>
<dbReference type="AlphaFoldDB" id="A0A8J2SH33"/>
<gene>
    <name evidence="4" type="ORF">PECAL_3P23470</name>
</gene>
<dbReference type="SUPFAM" id="SSF47336">
    <property type="entry name" value="ACP-like"/>
    <property type="match status" value="1"/>
</dbReference>
<keyword evidence="1" id="KW-0812">Transmembrane</keyword>
<evidence type="ECO:0000313" key="5">
    <source>
        <dbReference type="Proteomes" id="UP000789595"/>
    </source>
</evidence>
<dbReference type="InterPro" id="IPR036736">
    <property type="entry name" value="ACP-like_sf"/>
</dbReference>
<keyword evidence="5" id="KW-1185">Reference proteome</keyword>
<dbReference type="PANTHER" id="PTHR22754">
    <property type="entry name" value="DISCO-INTERACTING PROTEIN 2 DIP2 -RELATED"/>
    <property type="match status" value="1"/>
</dbReference>
<dbReference type="InterPro" id="IPR042099">
    <property type="entry name" value="ANL_N_sf"/>
</dbReference>
<evidence type="ECO:0000256" key="1">
    <source>
        <dbReference type="SAM" id="Phobius"/>
    </source>
</evidence>
<dbReference type="InterPro" id="IPR045851">
    <property type="entry name" value="AMP-bd_C_sf"/>
</dbReference>
<dbReference type="Proteomes" id="UP000789595">
    <property type="component" value="Unassembled WGS sequence"/>
</dbReference>
<name>A0A8J2SH33_9STRA</name>
<accession>A0A8J2SH33</accession>
<keyword evidence="1" id="KW-1133">Transmembrane helix</keyword>
<organism evidence="4 5">
    <name type="scientific">Pelagomonas calceolata</name>
    <dbReference type="NCBI Taxonomy" id="35677"/>
    <lineage>
        <taxon>Eukaryota</taxon>
        <taxon>Sar</taxon>
        <taxon>Stramenopiles</taxon>
        <taxon>Ochrophyta</taxon>
        <taxon>Pelagophyceae</taxon>
        <taxon>Pelagomonadales</taxon>
        <taxon>Pelagomonadaceae</taxon>
        <taxon>Pelagomonas</taxon>
    </lineage>
</organism>
<dbReference type="Pfam" id="PF00501">
    <property type="entry name" value="AMP-binding"/>
    <property type="match status" value="1"/>
</dbReference>
<evidence type="ECO:0000313" key="4">
    <source>
        <dbReference type="EMBL" id="CAH0372358.1"/>
    </source>
</evidence>
<protein>
    <recommendedName>
        <fullName evidence="6">Carrier domain-containing protein</fullName>
    </recommendedName>
</protein>
<dbReference type="InterPro" id="IPR009081">
    <property type="entry name" value="PP-bd_ACP"/>
</dbReference>
<dbReference type="OrthoDB" id="199633at2759"/>
<dbReference type="Gene3D" id="3.40.50.12780">
    <property type="entry name" value="N-terminal domain of ligase-like"/>
    <property type="match status" value="1"/>
</dbReference>
<dbReference type="Gene3D" id="3.30.300.30">
    <property type="match status" value="1"/>
</dbReference>
<evidence type="ECO:0000259" key="2">
    <source>
        <dbReference type="Pfam" id="PF00501"/>
    </source>
</evidence>
<feature type="domain" description="AMP-dependent synthetase/ligase" evidence="2">
    <location>
        <begin position="11"/>
        <end position="391"/>
    </location>
</feature>
<proteinExistence type="predicted"/>
<feature type="domain" description="Carrier" evidence="3">
    <location>
        <begin position="626"/>
        <end position="684"/>
    </location>
</feature>
<sequence length="973" mass="105194">MADSPDLLTVFDRWRATKPQHVVHTWLRSDGTVKDEYTLRALYDAAGAVASQLQGVDVAILCYPPGLDFLVAFYGCLFAGMAAAPCYPPDPRNREARTARHFESIVSASGASIVLTTAAYLRGRTLLREDTLGVRWLATDSINSAPLPPVRPPPALAFLQYTSGSTSTPKGVMIGRTNLAHNLRVITTALASDENTVCVSWLPQYHDMGLVGSLLGTLYCGGRGYHSSPLDFVRDPTSWLRNLSDRGATHTQAPSFAFGLAARKFLSSPLRMRVDLSCLRHATNGAEPIRAADVDAFCSAFAGHGLREDAVVATYGLAEHTVFVCRATAPKRREFDASALASDQIVPGQGTVLFGCGKCDDVELAIVRDKKRCTGVGEIWVRSPSRARGYWRAVESSAATFGGFLEGEGPVAVDADGAVAREGWLRTGDLGFIDKQGDLFVCGRSKDLLIIRGKNHYPQDLEATWERAARATFRPGCSAVVPLGKDRVQIICEARKNCPDLADACAVARSAVQRAHGIAIGKATVVSQRELIKTSSGKVARRARSRRPFTPSRRLVSIRRGVVERPRRSAQACRDALEQGVFTVLYASEVSEKNTCEKALSTEERARLRATLDAASDEDVLRTCQNIAAKVAKVDRVEGSLTQLGLGSMEGLHLCTEIENAYGVALDPELLTDDELTLEALVRVLRRGGRAGPRCEVVDGARLALSRRDALRQTTDLRRVASRKRDRVDGSVIARASLVDGSLQVPKRAQCTSLKAEAPLSLSLPLVSVLVLFVKPLLALLVCLFISIGVYLKRDIIKRKLRDVWWSHVAKTHEESCTRIIIEDPASLRQQEPCLVLIRDSIGNSWSHLALCSLHEDLFDVVPDGVVVPAPHGITEYQTLLFFGAAFARRRGTLDAVAADLFAGRAASLIVEASQLSSLSAIASSTGCRVVCACTLATPSGLVHALGAPCPGRTPKALKEALDAAEALARRVN</sequence>
<dbReference type="EMBL" id="CAKKNE010000003">
    <property type="protein sequence ID" value="CAH0372358.1"/>
    <property type="molecule type" value="Genomic_DNA"/>
</dbReference>
<comment type="caution">
    <text evidence="4">The sequence shown here is derived from an EMBL/GenBank/DDBJ whole genome shotgun (WGS) entry which is preliminary data.</text>
</comment>
<dbReference type="InterPro" id="IPR000873">
    <property type="entry name" value="AMP-dep_synth/lig_dom"/>
</dbReference>
<dbReference type="PANTHER" id="PTHR22754:SF32">
    <property type="entry name" value="DISCO-INTERACTING PROTEIN 2"/>
    <property type="match status" value="1"/>
</dbReference>
<dbReference type="Pfam" id="PF00550">
    <property type="entry name" value="PP-binding"/>
    <property type="match status" value="1"/>
</dbReference>
<dbReference type="InterPro" id="IPR020845">
    <property type="entry name" value="AMP-binding_CS"/>
</dbReference>
<dbReference type="PROSITE" id="PS00455">
    <property type="entry name" value="AMP_BINDING"/>
    <property type="match status" value="1"/>
</dbReference>
<evidence type="ECO:0000259" key="3">
    <source>
        <dbReference type="Pfam" id="PF00550"/>
    </source>
</evidence>